<keyword evidence="2" id="KW-1185">Reference proteome</keyword>
<dbReference type="EMBL" id="KV015732">
    <property type="protein sequence ID" value="KZV20346.1"/>
    <property type="molecule type" value="Genomic_DNA"/>
</dbReference>
<accession>A0A2Z7AFC7</accession>
<organism evidence="1 2">
    <name type="scientific">Dorcoceras hygrometricum</name>
    <dbReference type="NCBI Taxonomy" id="472368"/>
    <lineage>
        <taxon>Eukaryota</taxon>
        <taxon>Viridiplantae</taxon>
        <taxon>Streptophyta</taxon>
        <taxon>Embryophyta</taxon>
        <taxon>Tracheophyta</taxon>
        <taxon>Spermatophyta</taxon>
        <taxon>Magnoliopsida</taxon>
        <taxon>eudicotyledons</taxon>
        <taxon>Gunneridae</taxon>
        <taxon>Pentapetalae</taxon>
        <taxon>asterids</taxon>
        <taxon>lamiids</taxon>
        <taxon>Lamiales</taxon>
        <taxon>Gesneriaceae</taxon>
        <taxon>Didymocarpoideae</taxon>
        <taxon>Trichosporeae</taxon>
        <taxon>Loxocarpinae</taxon>
        <taxon>Dorcoceras</taxon>
    </lineage>
</organism>
<reference evidence="1 2" key="1">
    <citation type="journal article" date="2015" name="Proc. Natl. Acad. Sci. U.S.A.">
        <title>The resurrection genome of Boea hygrometrica: A blueprint for survival of dehydration.</title>
        <authorList>
            <person name="Xiao L."/>
            <person name="Yang G."/>
            <person name="Zhang L."/>
            <person name="Yang X."/>
            <person name="Zhao S."/>
            <person name="Ji Z."/>
            <person name="Zhou Q."/>
            <person name="Hu M."/>
            <person name="Wang Y."/>
            <person name="Chen M."/>
            <person name="Xu Y."/>
            <person name="Jin H."/>
            <person name="Xiao X."/>
            <person name="Hu G."/>
            <person name="Bao F."/>
            <person name="Hu Y."/>
            <person name="Wan P."/>
            <person name="Li L."/>
            <person name="Deng X."/>
            <person name="Kuang T."/>
            <person name="Xiang C."/>
            <person name="Zhu J.K."/>
            <person name="Oliver M.J."/>
            <person name="He Y."/>
        </authorList>
    </citation>
    <scope>NUCLEOTIDE SEQUENCE [LARGE SCALE GENOMIC DNA]</scope>
    <source>
        <strain evidence="2">cv. XS01</strain>
    </source>
</reference>
<dbReference type="Proteomes" id="UP000250235">
    <property type="component" value="Unassembled WGS sequence"/>
</dbReference>
<sequence>MHTSRNCVTNYIHMSFTSSCLDGTCVGKVLRFIHYTMNVNESLCVRITVYAQLSKDTSHTLAGCPVVGFEKLATGFPNDWYIILRLDA</sequence>
<proteinExistence type="predicted"/>
<dbReference type="AlphaFoldDB" id="A0A2Z7AFC7"/>
<gene>
    <name evidence="1" type="ORF">F511_42209</name>
</gene>
<name>A0A2Z7AFC7_9LAMI</name>
<evidence type="ECO:0000313" key="1">
    <source>
        <dbReference type="EMBL" id="KZV20346.1"/>
    </source>
</evidence>
<protein>
    <submittedName>
        <fullName evidence="1">Uncharacterized protein</fullName>
    </submittedName>
</protein>
<dbReference type="PROSITE" id="PS51257">
    <property type="entry name" value="PROKAR_LIPOPROTEIN"/>
    <property type="match status" value="1"/>
</dbReference>
<evidence type="ECO:0000313" key="2">
    <source>
        <dbReference type="Proteomes" id="UP000250235"/>
    </source>
</evidence>